<comment type="function">
    <text evidence="6">Acetyltransferase implicated in the O-acetylation of Nod factors.</text>
</comment>
<dbReference type="SMART" id="SM01266">
    <property type="entry name" value="Mac"/>
    <property type="match status" value="1"/>
</dbReference>
<dbReference type="AlphaFoldDB" id="A0AAU8CTB3"/>
<dbReference type="SUPFAM" id="SSF51161">
    <property type="entry name" value="Trimeric LpxA-like enzymes"/>
    <property type="match status" value="1"/>
</dbReference>
<dbReference type="FunFam" id="2.160.10.10:FF:000025">
    <property type="entry name" value="Hexapeptide-repeat containing-acetyltransferase"/>
    <property type="match status" value="1"/>
</dbReference>
<evidence type="ECO:0000256" key="6">
    <source>
        <dbReference type="ARBA" id="ARBA00055587"/>
    </source>
</evidence>
<dbReference type="EMBL" id="CP159253">
    <property type="protein sequence ID" value="XCG49564.1"/>
    <property type="molecule type" value="Genomic_DNA"/>
</dbReference>
<comment type="similarity">
    <text evidence="1">Belongs to the transferase hexapeptide repeat family.</text>
</comment>
<dbReference type="GO" id="GO:0008374">
    <property type="term" value="F:O-acyltransferase activity"/>
    <property type="evidence" value="ECO:0007669"/>
    <property type="project" value="TreeGrafter"/>
</dbReference>
<evidence type="ECO:0000256" key="3">
    <source>
        <dbReference type="ARBA" id="ARBA00022679"/>
    </source>
</evidence>
<dbReference type="PROSITE" id="PS00101">
    <property type="entry name" value="HEXAPEP_TRANSFERASES"/>
    <property type="match status" value="1"/>
</dbReference>
<keyword evidence="2" id="KW-0536">Nodulation</keyword>
<reference evidence="9" key="1">
    <citation type="submission" date="2024-06" db="EMBL/GenBank/DDBJ databases">
        <title>Mesorhizobium karijinii sp. nov., a symbiont of the iconic Swainsona formosa from arid Australia.</title>
        <authorList>
            <person name="Hill Y.J."/>
            <person name="Watkin E.L.J."/>
            <person name="O'Hara G.W."/>
            <person name="Terpolilli J."/>
            <person name="Tye M.L."/>
            <person name="Kohlmeier M.G."/>
        </authorList>
    </citation>
    <scope>NUCLEOTIDE SEQUENCE</scope>
    <source>
        <strain evidence="9">WSM2240</strain>
    </source>
</reference>
<evidence type="ECO:0000256" key="2">
    <source>
        <dbReference type="ARBA" id="ARBA00022458"/>
    </source>
</evidence>
<dbReference type="GO" id="GO:0016407">
    <property type="term" value="F:acetyltransferase activity"/>
    <property type="evidence" value="ECO:0007669"/>
    <property type="project" value="InterPro"/>
</dbReference>
<evidence type="ECO:0000256" key="1">
    <source>
        <dbReference type="ARBA" id="ARBA00007274"/>
    </source>
</evidence>
<dbReference type="Pfam" id="PF12464">
    <property type="entry name" value="Mac"/>
    <property type="match status" value="1"/>
</dbReference>
<proteinExistence type="inferred from homology"/>
<feature type="domain" description="Maltose/galactoside acetyltransferase" evidence="8">
    <location>
        <begin position="6"/>
        <end position="60"/>
    </location>
</feature>
<dbReference type="RefSeq" id="WP_353642902.1">
    <property type="nucleotide sequence ID" value="NZ_CP159253.1"/>
</dbReference>
<dbReference type="InterPro" id="IPR018357">
    <property type="entry name" value="Hexapep_transf_CS"/>
</dbReference>
<dbReference type="PANTHER" id="PTHR23416:SF23">
    <property type="entry name" value="ACETYLTRANSFERASE C18B11.09C-RELATED"/>
    <property type="match status" value="1"/>
</dbReference>
<name>A0AAU8CTB3_9HYPH</name>
<keyword evidence="3 9" id="KW-0808">Transferase</keyword>
<dbReference type="InterPro" id="IPR011004">
    <property type="entry name" value="Trimer_LpxA-like_sf"/>
</dbReference>
<dbReference type="Gene3D" id="2.160.10.10">
    <property type="entry name" value="Hexapeptide repeat proteins"/>
    <property type="match status" value="1"/>
</dbReference>
<evidence type="ECO:0000256" key="4">
    <source>
        <dbReference type="ARBA" id="ARBA00022737"/>
    </source>
</evidence>
<evidence type="ECO:0000259" key="8">
    <source>
        <dbReference type="SMART" id="SM01266"/>
    </source>
</evidence>
<dbReference type="Pfam" id="PF00132">
    <property type="entry name" value="Hexapep"/>
    <property type="match status" value="1"/>
</dbReference>
<dbReference type="InterPro" id="IPR024688">
    <property type="entry name" value="Mac_dom"/>
</dbReference>
<dbReference type="PANTHER" id="PTHR23416">
    <property type="entry name" value="SIALIC ACID SYNTHASE-RELATED"/>
    <property type="match status" value="1"/>
</dbReference>
<sequence length="188" mass="20008">MKRSQKQKMLAGEPYNAADPEIQADLLATGAWLKRYNDTLGQTAERWHALLSERLAEVGPGAVIRPPFYCDYGFNIRIGASVYVNFNCVILDVAEVVIGHGTAIGPSVQIYTAVHPDDPEQRQAALQFGRPVRIGSRVWIGGGAIILPGVTIGDDAIVGAGSVVTRDVPAGVKVLGSPARAAMTTLET</sequence>
<dbReference type="CDD" id="cd03357">
    <property type="entry name" value="LbH_MAT_GAT"/>
    <property type="match status" value="1"/>
</dbReference>
<protein>
    <recommendedName>
        <fullName evidence="7">Nodulation protein L</fullName>
    </recommendedName>
</protein>
<gene>
    <name evidence="9" type="ORF">ABVK50_02760</name>
</gene>
<evidence type="ECO:0000313" key="9">
    <source>
        <dbReference type="EMBL" id="XCG49564.1"/>
    </source>
</evidence>
<dbReference type="GO" id="GO:0005829">
    <property type="term" value="C:cytosol"/>
    <property type="evidence" value="ECO:0007669"/>
    <property type="project" value="TreeGrafter"/>
</dbReference>
<evidence type="ECO:0000256" key="7">
    <source>
        <dbReference type="ARBA" id="ARBA00067695"/>
    </source>
</evidence>
<dbReference type="InterPro" id="IPR051159">
    <property type="entry name" value="Hexapeptide_acetyltransf"/>
</dbReference>
<accession>A0AAU8CTB3</accession>
<keyword evidence="5 9" id="KW-0012">Acyltransferase</keyword>
<dbReference type="InterPro" id="IPR001451">
    <property type="entry name" value="Hexapep"/>
</dbReference>
<evidence type="ECO:0000256" key="5">
    <source>
        <dbReference type="ARBA" id="ARBA00023315"/>
    </source>
</evidence>
<organism evidence="9">
    <name type="scientific">Mesorhizobium sp. WSM2240</name>
    <dbReference type="NCBI Taxonomy" id="3228851"/>
    <lineage>
        <taxon>Bacteria</taxon>
        <taxon>Pseudomonadati</taxon>
        <taxon>Pseudomonadota</taxon>
        <taxon>Alphaproteobacteria</taxon>
        <taxon>Hyphomicrobiales</taxon>
        <taxon>Phyllobacteriaceae</taxon>
        <taxon>Mesorhizobium</taxon>
    </lineage>
</organism>
<keyword evidence="4" id="KW-0677">Repeat</keyword>